<evidence type="ECO:0000313" key="1">
    <source>
        <dbReference type="EMBL" id="TQL75106.1"/>
    </source>
</evidence>
<organism evidence="1 2">
    <name type="scientific">Stackebrandtia endophytica</name>
    <dbReference type="NCBI Taxonomy" id="1496996"/>
    <lineage>
        <taxon>Bacteria</taxon>
        <taxon>Bacillati</taxon>
        <taxon>Actinomycetota</taxon>
        <taxon>Actinomycetes</taxon>
        <taxon>Glycomycetales</taxon>
        <taxon>Glycomycetaceae</taxon>
        <taxon>Stackebrandtia</taxon>
    </lineage>
</organism>
<comment type="caution">
    <text evidence="1">The sequence shown here is derived from an EMBL/GenBank/DDBJ whole genome shotgun (WGS) entry which is preliminary data.</text>
</comment>
<sequence length="167" mass="18623">MSIVADRLNALTVRVQSPDRNITAQMRGRSDLSLTFAAGSYATYDEESLAAQLSRLATSLWIGLQRGTDEALKGTDVEAVRTPDDAWDEDSRKFLKARREVVGNGRSPGNCVKVETVGMRDWRIRIRPGTLATYHETELIGELLTAVVAARNDYTIQVEELSERMHL</sequence>
<dbReference type="RefSeq" id="WP_142034720.1">
    <property type="nucleotide sequence ID" value="NZ_JBHTGS010000002.1"/>
</dbReference>
<name>A0A543ARE7_9ACTN</name>
<gene>
    <name evidence="1" type="ORF">FB566_0598</name>
</gene>
<proteinExistence type="predicted"/>
<accession>A0A543ARE7</accession>
<dbReference type="InParanoid" id="A0A543ARE7"/>
<reference evidence="1 2" key="1">
    <citation type="submission" date="2019-06" db="EMBL/GenBank/DDBJ databases">
        <title>Sequencing the genomes of 1000 actinobacteria strains.</title>
        <authorList>
            <person name="Klenk H.-P."/>
        </authorList>
    </citation>
    <scope>NUCLEOTIDE SEQUENCE [LARGE SCALE GENOMIC DNA]</scope>
    <source>
        <strain evidence="1 2">DSM 45928</strain>
    </source>
</reference>
<protein>
    <submittedName>
        <fullName evidence="1">Uncharacterized protein</fullName>
    </submittedName>
</protein>
<dbReference type="Proteomes" id="UP000317043">
    <property type="component" value="Unassembled WGS sequence"/>
</dbReference>
<evidence type="ECO:0000313" key="2">
    <source>
        <dbReference type="Proteomes" id="UP000317043"/>
    </source>
</evidence>
<dbReference type="AlphaFoldDB" id="A0A543ARE7"/>
<dbReference type="EMBL" id="VFOW01000001">
    <property type="protein sequence ID" value="TQL75106.1"/>
    <property type="molecule type" value="Genomic_DNA"/>
</dbReference>
<dbReference type="OrthoDB" id="3295447at2"/>
<keyword evidence="2" id="KW-1185">Reference proteome</keyword>